<accession>A0AAV4WNY4</accession>
<protein>
    <submittedName>
        <fullName evidence="1">Uncharacterized protein</fullName>
    </submittedName>
</protein>
<dbReference type="AlphaFoldDB" id="A0AAV4WNY4"/>
<name>A0AAV4WNY4_CAEEX</name>
<keyword evidence="2" id="KW-1185">Reference proteome</keyword>
<dbReference type="Proteomes" id="UP001054945">
    <property type="component" value="Unassembled WGS sequence"/>
</dbReference>
<dbReference type="EMBL" id="BPLR01016499">
    <property type="protein sequence ID" value="GIY84302.1"/>
    <property type="molecule type" value="Genomic_DNA"/>
</dbReference>
<reference evidence="1 2" key="1">
    <citation type="submission" date="2021-06" db="EMBL/GenBank/DDBJ databases">
        <title>Caerostris extrusa draft genome.</title>
        <authorList>
            <person name="Kono N."/>
            <person name="Arakawa K."/>
        </authorList>
    </citation>
    <scope>NUCLEOTIDE SEQUENCE [LARGE SCALE GENOMIC DNA]</scope>
</reference>
<proteinExistence type="predicted"/>
<gene>
    <name evidence="1" type="ORF">CEXT_562961</name>
</gene>
<comment type="caution">
    <text evidence="1">The sequence shown here is derived from an EMBL/GenBank/DDBJ whole genome shotgun (WGS) entry which is preliminary data.</text>
</comment>
<sequence length="179" mass="20073">MPRLILECGIASRDCCHGQKKIKTTHKKKLTIPFFRSRCPNPPPELRKAQRPAIPSFLARVSIKHKRSRPNLWAQRTKEISRLQANLISGIPRRKGYLSPFLPDVGRRGEKNCSLRVNNSKNNSLQREGTSCLSSDTWRLHFHVCLLPSPHLCSFSCSNSGACVQEAGVNAFHYGGSAL</sequence>
<organism evidence="1 2">
    <name type="scientific">Caerostris extrusa</name>
    <name type="common">Bark spider</name>
    <name type="synonym">Caerostris bankana</name>
    <dbReference type="NCBI Taxonomy" id="172846"/>
    <lineage>
        <taxon>Eukaryota</taxon>
        <taxon>Metazoa</taxon>
        <taxon>Ecdysozoa</taxon>
        <taxon>Arthropoda</taxon>
        <taxon>Chelicerata</taxon>
        <taxon>Arachnida</taxon>
        <taxon>Araneae</taxon>
        <taxon>Araneomorphae</taxon>
        <taxon>Entelegynae</taxon>
        <taxon>Araneoidea</taxon>
        <taxon>Araneidae</taxon>
        <taxon>Caerostris</taxon>
    </lineage>
</organism>
<evidence type="ECO:0000313" key="2">
    <source>
        <dbReference type="Proteomes" id="UP001054945"/>
    </source>
</evidence>
<evidence type="ECO:0000313" key="1">
    <source>
        <dbReference type="EMBL" id="GIY84302.1"/>
    </source>
</evidence>